<proteinExistence type="predicted"/>
<accession>A0A6N6VP39</accession>
<comment type="caution">
    <text evidence="1">The sequence shown here is derived from an EMBL/GenBank/DDBJ whole genome shotgun (WGS) entry which is preliminary data.</text>
</comment>
<evidence type="ECO:0000313" key="1">
    <source>
        <dbReference type="EMBL" id="KAB8036794.1"/>
    </source>
</evidence>
<dbReference type="EMBL" id="WFLM01000005">
    <property type="protein sequence ID" value="KAB8036794.1"/>
    <property type="molecule type" value="Genomic_DNA"/>
</dbReference>
<name>A0A6N6VP39_9BACT</name>
<keyword evidence="2" id="KW-1185">Reference proteome</keyword>
<dbReference type="OrthoDB" id="6197833at2"/>
<sequence length="228" mass="26006">MLQKSVLYSLNLFHSINMATKNILTKLILIMSVCCFFEKPVFSKNFVSNYSENYNLGITATNNSTTKNNYLRMPAEIEPTKFGNEAIPDFFLWGKPGKDAVYLGMWSFHLSLLAKQGDDLNWQHDLIALAYSGFIAGTFINSFNDRCYVFGLHRSIYRYGNKNGFSTDLGYNLGVVKGYDSRMVSVADDLKYLPFLQVTYDISWKMLGIQMSYVGTVLTAGFYIEYEI</sequence>
<protein>
    <submittedName>
        <fullName evidence="1">Uncharacterized protein</fullName>
    </submittedName>
</protein>
<reference evidence="1 2" key="1">
    <citation type="submission" date="2019-10" db="EMBL/GenBank/DDBJ databases">
        <title>New species of Slilvanegrellaceae.</title>
        <authorList>
            <person name="Pitt A."/>
            <person name="Hahn M.W."/>
        </authorList>
    </citation>
    <scope>NUCLEOTIDE SEQUENCE [LARGE SCALE GENOMIC DNA]</scope>
    <source>
        <strain evidence="1 2">SP-Ram-0.45-NSY-1</strain>
    </source>
</reference>
<organism evidence="1 2">
    <name type="scientific">Silvanigrella paludirubra</name>
    <dbReference type="NCBI Taxonomy" id="2499159"/>
    <lineage>
        <taxon>Bacteria</taxon>
        <taxon>Pseudomonadati</taxon>
        <taxon>Bdellovibrionota</taxon>
        <taxon>Oligoflexia</taxon>
        <taxon>Silvanigrellales</taxon>
        <taxon>Silvanigrellaceae</taxon>
        <taxon>Silvanigrella</taxon>
    </lineage>
</organism>
<dbReference type="Proteomes" id="UP000437748">
    <property type="component" value="Unassembled WGS sequence"/>
</dbReference>
<dbReference type="RefSeq" id="WP_153421209.1">
    <property type="nucleotide sequence ID" value="NZ_WFLM01000005.1"/>
</dbReference>
<evidence type="ECO:0000313" key="2">
    <source>
        <dbReference type="Proteomes" id="UP000437748"/>
    </source>
</evidence>
<gene>
    <name evidence="1" type="ORF">GCL60_13195</name>
</gene>
<dbReference type="AlphaFoldDB" id="A0A6N6VP39"/>